<protein>
    <recommendedName>
        <fullName evidence="11">Nardilysin-like</fullName>
    </recommendedName>
</protein>
<dbReference type="EMBL" id="JACXVP010000009">
    <property type="protein sequence ID" value="KAG5585506.1"/>
    <property type="molecule type" value="Genomic_DNA"/>
</dbReference>
<keyword evidence="10" id="KW-1185">Reference proteome</keyword>
<keyword evidence="3" id="KW-0479">Metal-binding</keyword>
<evidence type="ECO:0000256" key="1">
    <source>
        <dbReference type="ARBA" id="ARBA00007261"/>
    </source>
</evidence>
<feature type="domain" description="Peptidase M16 middle/third" evidence="7">
    <location>
        <begin position="405"/>
        <end position="632"/>
    </location>
</feature>
<dbReference type="InterPro" id="IPR032632">
    <property type="entry name" value="Peptidase_M16_M"/>
</dbReference>
<dbReference type="SUPFAM" id="SSF63411">
    <property type="entry name" value="LuxS/MPP-like metallohydrolase"/>
    <property type="match status" value="2"/>
</dbReference>
<dbReference type="FunFam" id="3.30.830.10:FF:000003">
    <property type="entry name" value="Insulin-degrading enzyme"/>
    <property type="match status" value="1"/>
</dbReference>
<organism evidence="9 10">
    <name type="scientific">Solanum commersonii</name>
    <name type="common">Commerson's wild potato</name>
    <name type="synonym">Commerson's nightshade</name>
    <dbReference type="NCBI Taxonomy" id="4109"/>
    <lineage>
        <taxon>Eukaryota</taxon>
        <taxon>Viridiplantae</taxon>
        <taxon>Streptophyta</taxon>
        <taxon>Embryophyta</taxon>
        <taxon>Tracheophyta</taxon>
        <taxon>Spermatophyta</taxon>
        <taxon>Magnoliopsida</taxon>
        <taxon>eudicotyledons</taxon>
        <taxon>Gunneridae</taxon>
        <taxon>Pentapetalae</taxon>
        <taxon>asterids</taxon>
        <taxon>lamiids</taxon>
        <taxon>Solanales</taxon>
        <taxon>Solanaceae</taxon>
        <taxon>Solanoideae</taxon>
        <taxon>Solaneae</taxon>
        <taxon>Solanum</taxon>
    </lineage>
</organism>
<dbReference type="GO" id="GO:0006508">
    <property type="term" value="P:proteolysis"/>
    <property type="evidence" value="ECO:0007669"/>
    <property type="project" value="UniProtKB-KW"/>
</dbReference>
<name>A0A9J5XCQ1_SOLCO</name>
<evidence type="ECO:0000256" key="4">
    <source>
        <dbReference type="ARBA" id="ARBA00022801"/>
    </source>
</evidence>
<dbReference type="GO" id="GO:0008237">
    <property type="term" value="F:metallopeptidase activity"/>
    <property type="evidence" value="ECO:0007669"/>
    <property type="project" value="UniProtKB-KW"/>
</dbReference>
<sequence>MKDTFRQSTYASCAYGCKKLIDIYCCIAQLFQMSRSLLFLASTGLCHKASKKPMNAEGNPRCFDGIPTSRAFLKPEHLIVVKFLYSAEWEEFFKNNKQMVMPRVTSDHFPILLQCDGFRELVHKWWNEFEVIGCLDYVLSLKLRMLKKKITEWSKLVCGGLDTKKRNLLAELADIDLVQDTRALNEDEMIVRATVLVDLEKLAKNEEARWRQKSRVLWLQQGDNNTNFFQRMATAHKRYNAIDKLVIRGEEIKDPDQIKVSMIEFYKNLYSESEGWRPAFGIANCPRISQEDQEWLQRPFTEVEVLGIIKQCDGDKAPGPNGFTINILKYKIGNGEKTNFWNKLWIGEENLKTTFPDIGSQEDWWRSIPACIWWTLWRERNDRGHDGIASSSQNIKMRSLSLLYFWCKQDIVGRIDNVQQEPWFGSEYVEKDIPSSLFELWKDPTEINACLHLPSKNEFVPSDFSIHAGKAKCDSENARPRCILDELLMRIWYKLDNTFKLPRANTYFRITLKGGYSNLKNALLTELFIHLLKDELNEIIYQASVAKLETSVSLYGDKLELKVYGFNDKLPVLLSKVLGMTKSFLPRDDRFMVIKEDMVRTLKNTNMKPLNHSSYLRLQVLCQSFWDVEEKLFLLNDLTLSDLNFFIPELLSQLYIEGLCHGNLLEEEALNISKIFRSNFSVQPLPFEMRHKEYVMCLPTAADLIKDVRVKNKLETNSVVELYFQIEPEEGTALIKLKAVIDLFDELVEEPLFNQLRTKEQLGYVVDCSARVTYRITGFCFRVQSSDYDPVYLQGRIENFINGVEELGGKSYDLTESKSCLETWYDWVESSKSYMRRMVLKEATAIKGRTFKSWRGRYISTNICCSLKFNKYGRFILVITVNGQTRAVIIMPENKFHEGLSGLGTSSENFIIQEYKVQ</sequence>
<evidence type="ECO:0000259" key="7">
    <source>
        <dbReference type="Pfam" id="PF16187"/>
    </source>
</evidence>
<evidence type="ECO:0000256" key="2">
    <source>
        <dbReference type="ARBA" id="ARBA00022670"/>
    </source>
</evidence>
<comment type="caution">
    <text evidence="9">The sequence shown here is derived from an EMBL/GenBank/DDBJ whole genome shotgun (WGS) entry which is preliminary data.</text>
</comment>
<keyword evidence="5" id="KW-0862">Zinc</keyword>
<keyword evidence="4" id="KW-0378">Hydrolase</keyword>
<accession>A0A9J5XCQ1</accession>
<dbReference type="InterPro" id="IPR050626">
    <property type="entry name" value="Peptidase_M16"/>
</dbReference>
<dbReference type="OrthoDB" id="952271at2759"/>
<evidence type="ECO:0000256" key="5">
    <source>
        <dbReference type="ARBA" id="ARBA00022833"/>
    </source>
</evidence>
<evidence type="ECO:0000313" key="9">
    <source>
        <dbReference type="EMBL" id="KAG5585506.1"/>
    </source>
</evidence>
<dbReference type="Pfam" id="PF16187">
    <property type="entry name" value="Peptidase_M16_M"/>
    <property type="match status" value="1"/>
</dbReference>
<dbReference type="GO" id="GO:0046872">
    <property type="term" value="F:metal ion binding"/>
    <property type="evidence" value="ECO:0007669"/>
    <property type="project" value="UniProtKB-KW"/>
</dbReference>
<dbReference type="PANTHER" id="PTHR43690:SF18">
    <property type="entry name" value="INSULIN-DEGRADING ENZYME-RELATED"/>
    <property type="match status" value="1"/>
</dbReference>
<evidence type="ECO:0000256" key="3">
    <source>
        <dbReference type="ARBA" id="ARBA00022723"/>
    </source>
</evidence>
<dbReference type="GO" id="GO:0005829">
    <property type="term" value="C:cytosol"/>
    <property type="evidence" value="ECO:0007669"/>
    <property type="project" value="TreeGrafter"/>
</dbReference>
<comment type="similarity">
    <text evidence="1">Belongs to the peptidase M16 family.</text>
</comment>
<dbReference type="Pfam" id="PF22456">
    <property type="entry name" value="PqqF-like_C_4"/>
    <property type="match status" value="1"/>
</dbReference>
<dbReference type="PANTHER" id="PTHR43690">
    <property type="entry name" value="NARDILYSIN"/>
    <property type="match status" value="1"/>
</dbReference>
<gene>
    <name evidence="9" type="ORF">H5410_045940</name>
</gene>
<evidence type="ECO:0000256" key="6">
    <source>
        <dbReference type="ARBA" id="ARBA00023049"/>
    </source>
</evidence>
<dbReference type="AlphaFoldDB" id="A0A9J5XCQ1"/>
<evidence type="ECO:0000313" key="10">
    <source>
        <dbReference type="Proteomes" id="UP000824120"/>
    </source>
</evidence>
<feature type="domain" description="Coenzyme PQQ synthesis protein F-like C-terminal lobe" evidence="8">
    <location>
        <begin position="743"/>
        <end position="806"/>
    </location>
</feature>
<reference evidence="9 10" key="1">
    <citation type="submission" date="2020-09" db="EMBL/GenBank/DDBJ databases">
        <title>De no assembly of potato wild relative species, Solanum commersonii.</title>
        <authorList>
            <person name="Cho K."/>
        </authorList>
    </citation>
    <scope>NUCLEOTIDE SEQUENCE [LARGE SCALE GENOMIC DNA]</scope>
    <source>
        <strain evidence="9">LZ3.2</strain>
        <tissue evidence="9">Leaf</tissue>
    </source>
</reference>
<keyword evidence="6" id="KW-0482">Metalloprotease</keyword>
<evidence type="ECO:0000259" key="8">
    <source>
        <dbReference type="Pfam" id="PF22456"/>
    </source>
</evidence>
<evidence type="ECO:0008006" key="11">
    <source>
        <dbReference type="Google" id="ProtNLM"/>
    </source>
</evidence>
<dbReference type="Gene3D" id="3.30.830.10">
    <property type="entry name" value="Metalloenzyme, LuxS/M16 peptidase-like"/>
    <property type="match status" value="2"/>
</dbReference>
<proteinExistence type="inferred from homology"/>
<keyword evidence="2" id="KW-0645">Protease</keyword>
<dbReference type="InterPro" id="IPR054734">
    <property type="entry name" value="PqqF-like_C_4"/>
</dbReference>
<dbReference type="Proteomes" id="UP000824120">
    <property type="component" value="Chromosome 9"/>
</dbReference>
<dbReference type="InterPro" id="IPR011249">
    <property type="entry name" value="Metalloenz_LuxS/M16"/>
</dbReference>